<reference evidence="2" key="2">
    <citation type="submission" date="2013-07" db="EMBL/GenBank/DDBJ databases">
        <authorList>
            <person name="Morais-Silva F.O."/>
            <person name="Rezende A.M."/>
            <person name="Pimentel C."/>
            <person name="Resende D.M."/>
            <person name="Santos C.I."/>
            <person name="Clemente C."/>
            <person name="de Oliveira L.M."/>
            <person name="da Silva S.M."/>
            <person name="Costa D.A."/>
            <person name="Varela-Raposo A."/>
            <person name="Horacio E.C.A."/>
            <person name="Matos M."/>
            <person name="Flores O."/>
            <person name="Ruiz J.C."/>
            <person name="Rodrigues-Pousada C."/>
        </authorList>
    </citation>
    <scope>NUCLEOTIDE SEQUENCE [LARGE SCALE GENOMIC DNA]</scope>
    <source>
        <strain evidence="2">ATCC 19364 / DSM 1382 / NCIMB 9332 / VKM B-1759</strain>
    </source>
</reference>
<dbReference type="eggNOG" id="ENOG5030K97">
    <property type="taxonomic scope" value="Bacteria"/>
</dbReference>
<dbReference type="OrthoDB" id="27548at872"/>
<dbReference type="InterPro" id="IPR006448">
    <property type="entry name" value="Phage_term_ssu_P27"/>
</dbReference>
<gene>
    <name evidence="1" type="ORF">DGI_2057</name>
</gene>
<evidence type="ECO:0000313" key="1">
    <source>
        <dbReference type="EMBL" id="AGW13826.1"/>
    </source>
</evidence>
<keyword evidence="2" id="KW-1185">Reference proteome</keyword>
<dbReference type="STRING" id="1121448.DGI_2057"/>
<accession>T2GCH2</accession>
<reference evidence="1 2" key="1">
    <citation type="journal article" date="2013" name="J. Bacteriol.">
        <title>Roles of HynAB and Ech, the only two hydrogenases found in the model sulfate reducer Desulfovibrio gigas.</title>
        <authorList>
            <person name="Morais-Silva F.O."/>
            <person name="Santos C.I."/>
            <person name="Rodrigues R."/>
            <person name="Pereira I.A."/>
            <person name="Rodrigues-Pousada C."/>
        </authorList>
    </citation>
    <scope>NUCLEOTIDE SEQUENCE [LARGE SCALE GENOMIC DNA]</scope>
    <source>
        <strain evidence="2">ATCC 19364 / DSM 1382 / NCIMB 9332 / VKM B-1759</strain>
    </source>
</reference>
<proteinExistence type="predicted"/>
<evidence type="ECO:0000313" key="2">
    <source>
        <dbReference type="Proteomes" id="UP000016587"/>
    </source>
</evidence>
<dbReference type="KEGG" id="dgg:DGI_2057"/>
<dbReference type="Pfam" id="PF05119">
    <property type="entry name" value="Terminase_4"/>
    <property type="match status" value="1"/>
</dbReference>
<dbReference type="HOGENOM" id="CLU_1831926_0_0_7"/>
<dbReference type="EMBL" id="CP006585">
    <property type="protein sequence ID" value="AGW13826.1"/>
    <property type="molecule type" value="Genomic_DNA"/>
</dbReference>
<dbReference type="RefSeq" id="WP_021760737.1">
    <property type="nucleotide sequence ID" value="NC_022444.1"/>
</dbReference>
<name>T2GCH2_MEGG1</name>
<protein>
    <submittedName>
        <fullName evidence="1">Putative P27 family phage terminase small subunit</fullName>
    </submittedName>
</protein>
<organism evidence="1 2">
    <name type="scientific">Megalodesulfovibrio gigas (strain ATCC 19364 / DSM 1382 / NCIMB 9332 / VKM B-1759)</name>
    <name type="common">Desulfovibrio gigas</name>
    <dbReference type="NCBI Taxonomy" id="1121448"/>
    <lineage>
        <taxon>Bacteria</taxon>
        <taxon>Pseudomonadati</taxon>
        <taxon>Thermodesulfobacteriota</taxon>
        <taxon>Desulfovibrionia</taxon>
        <taxon>Desulfovibrionales</taxon>
        <taxon>Desulfovibrionaceae</taxon>
        <taxon>Megalodesulfovibrio</taxon>
    </lineage>
</organism>
<sequence>MGARGPKPQGQYLHAVEVGKRVKEPPAPPSGMSVQARKLFVQIVAEHSPGVFDTEAVCLLRQFCEAEVRAVKADKALRKEGEVVLVLTEYGEVRRKNPWLAVWKESNALLTSLSTKLRKKGVTIDQDADTARPKRKLYGG</sequence>
<dbReference type="PATRIC" id="fig|1121448.10.peg.2012"/>
<dbReference type="Proteomes" id="UP000016587">
    <property type="component" value="Chromosome"/>
</dbReference>
<dbReference type="AlphaFoldDB" id="T2GCH2"/>